<evidence type="ECO:0000256" key="2">
    <source>
        <dbReference type="SAM" id="Phobius"/>
    </source>
</evidence>
<comment type="caution">
    <text evidence="3">The sequence shown here is derived from an EMBL/GenBank/DDBJ whole genome shotgun (WGS) entry which is preliminary data.</text>
</comment>
<dbReference type="Proteomes" id="UP001152795">
    <property type="component" value="Unassembled WGS sequence"/>
</dbReference>
<keyword evidence="2" id="KW-1133">Transmembrane helix</keyword>
<protein>
    <submittedName>
        <fullName evidence="3">Uncharacterized protein</fullName>
    </submittedName>
</protein>
<keyword evidence="2" id="KW-0812">Transmembrane</keyword>
<evidence type="ECO:0000313" key="4">
    <source>
        <dbReference type="Proteomes" id="UP001152795"/>
    </source>
</evidence>
<gene>
    <name evidence="3" type="ORF">PACLA_8A062336</name>
</gene>
<proteinExistence type="predicted"/>
<keyword evidence="4" id="KW-1185">Reference proteome</keyword>
<accession>A0A7D9KAR5</accession>
<feature type="region of interest" description="Disordered" evidence="1">
    <location>
        <begin position="51"/>
        <end position="72"/>
    </location>
</feature>
<reference evidence="3" key="1">
    <citation type="submission" date="2020-04" db="EMBL/GenBank/DDBJ databases">
        <authorList>
            <person name="Alioto T."/>
            <person name="Alioto T."/>
            <person name="Gomez Garrido J."/>
        </authorList>
    </citation>
    <scope>NUCLEOTIDE SEQUENCE</scope>
    <source>
        <strain evidence="3">A484AB</strain>
    </source>
</reference>
<feature type="transmembrane region" description="Helical" evidence="2">
    <location>
        <begin position="14"/>
        <end position="36"/>
    </location>
</feature>
<name>A0A7D9KAR5_PARCT</name>
<feature type="non-terminal residue" evidence="3">
    <location>
        <position position="72"/>
    </location>
</feature>
<evidence type="ECO:0000313" key="3">
    <source>
        <dbReference type="EMBL" id="CAB4042420.1"/>
    </source>
</evidence>
<feature type="compositionally biased region" description="Basic and acidic residues" evidence="1">
    <location>
        <begin position="62"/>
        <end position="72"/>
    </location>
</feature>
<keyword evidence="2" id="KW-0472">Membrane</keyword>
<sequence length="72" mass="8530">SVVVSEDTPVYRQYWFYIIIGIILLLLLLLLLLLFIRRKPKRTYKVGEREKERAVNDSIEMGEEHPLKDAEV</sequence>
<dbReference type="EMBL" id="CACRXK020030090">
    <property type="protein sequence ID" value="CAB4042420.1"/>
    <property type="molecule type" value="Genomic_DNA"/>
</dbReference>
<organism evidence="3 4">
    <name type="scientific">Paramuricea clavata</name>
    <name type="common">Red gorgonian</name>
    <name type="synonym">Violescent sea-whip</name>
    <dbReference type="NCBI Taxonomy" id="317549"/>
    <lineage>
        <taxon>Eukaryota</taxon>
        <taxon>Metazoa</taxon>
        <taxon>Cnidaria</taxon>
        <taxon>Anthozoa</taxon>
        <taxon>Octocorallia</taxon>
        <taxon>Malacalcyonacea</taxon>
        <taxon>Plexauridae</taxon>
        <taxon>Paramuricea</taxon>
    </lineage>
</organism>
<dbReference type="AlphaFoldDB" id="A0A7D9KAR5"/>
<evidence type="ECO:0000256" key="1">
    <source>
        <dbReference type="SAM" id="MobiDB-lite"/>
    </source>
</evidence>